<dbReference type="AlphaFoldDB" id="A0A3E0WHJ2"/>
<dbReference type="GO" id="GO:0046873">
    <property type="term" value="F:metal ion transmembrane transporter activity"/>
    <property type="evidence" value="ECO:0007669"/>
    <property type="project" value="InterPro"/>
</dbReference>
<protein>
    <recommendedName>
        <fullName evidence="6">GDT1 family protein</fullName>
    </recommendedName>
</protein>
<evidence type="ECO:0000256" key="6">
    <source>
        <dbReference type="RuleBase" id="RU365102"/>
    </source>
</evidence>
<dbReference type="Pfam" id="PF01169">
    <property type="entry name" value="GDT1"/>
    <property type="match status" value="2"/>
</dbReference>
<evidence type="ECO:0000256" key="3">
    <source>
        <dbReference type="ARBA" id="ARBA00022692"/>
    </source>
</evidence>
<evidence type="ECO:0000313" key="7">
    <source>
        <dbReference type="EMBL" id="RFA31703.1"/>
    </source>
</evidence>
<keyword evidence="5 6" id="KW-0472">Membrane</keyword>
<keyword evidence="3 6" id="KW-0812">Transmembrane</keyword>
<proteinExistence type="inferred from homology"/>
<dbReference type="PANTHER" id="PTHR12608:SF1">
    <property type="entry name" value="TRANSMEMBRANE PROTEIN 165"/>
    <property type="match status" value="1"/>
</dbReference>
<feature type="transmembrane region" description="Helical" evidence="6">
    <location>
        <begin position="49"/>
        <end position="74"/>
    </location>
</feature>
<feature type="transmembrane region" description="Helical" evidence="6">
    <location>
        <begin position="80"/>
        <end position="98"/>
    </location>
</feature>
<evidence type="ECO:0000256" key="4">
    <source>
        <dbReference type="ARBA" id="ARBA00022989"/>
    </source>
</evidence>
<dbReference type="EMBL" id="NFZW01000042">
    <property type="protein sequence ID" value="RFA31703.1"/>
    <property type="molecule type" value="Genomic_DNA"/>
</dbReference>
<feature type="transmembrane region" description="Helical" evidence="6">
    <location>
        <begin position="12"/>
        <end position="29"/>
    </location>
</feature>
<comment type="caution">
    <text evidence="7">The sequence shown here is derived from an EMBL/GenBank/DDBJ whole genome shotgun (WGS) entry which is preliminary data.</text>
</comment>
<comment type="subcellular location">
    <subcellularLocation>
        <location evidence="1 6">Membrane</location>
        <topology evidence="1 6">Multi-pass membrane protein</topology>
    </subcellularLocation>
</comment>
<dbReference type="GO" id="GO:0016020">
    <property type="term" value="C:membrane"/>
    <property type="evidence" value="ECO:0007669"/>
    <property type="project" value="UniProtKB-SubCell"/>
</dbReference>
<name>A0A3E0WHJ2_9GAMM</name>
<comment type="similarity">
    <text evidence="2 6">Belongs to the GDT1 family.</text>
</comment>
<keyword evidence="4 6" id="KW-1133">Transmembrane helix</keyword>
<feature type="transmembrane region" description="Helical" evidence="6">
    <location>
        <begin position="146"/>
        <end position="166"/>
    </location>
</feature>
<feature type="transmembrane region" description="Helical" evidence="6">
    <location>
        <begin position="110"/>
        <end position="126"/>
    </location>
</feature>
<reference evidence="8" key="1">
    <citation type="submission" date="2017-05" db="EMBL/GenBank/DDBJ databases">
        <authorList>
            <person name="Sharma S."/>
            <person name="Sidhu C."/>
            <person name="Pinnaka A.K."/>
        </authorList>
    </citation>
    <scope>NUCLEOTIDE SEQUENCE [LARGE SCALE GENOMIC DNA]</scope>
    <source>
        <strain evidence="8">AK93</strain>
    </source>
</reference>
<accession>A0A3E0WHJ2</accession>
<dbReference type="RefSeq" id="WP_116303551.1">
    <property type="nucleotide sequence ID" value="NZ_NFZV01000023.1"/>
</dbReference>
<dbReference type="Proteomes" id="UP000256763">
    <property type="component" value="Unassembled WGS sequence"/>
</dbReference>
<evidence type="ECO:0000313" key="8">
    <source>
        <dbReference type="Proteomes" id="UP000256763"/>
    </source>
</evidence>
<keyword evidence="8" id="KW-1185">Reference proteome</keyword>
<sequence>MLDNTFDLAGTDPWVTGIIAFIVVALAEIGDKSQLVCMSLATRHRGWPIFIGASAAFILLNGLAVVFGATVAAWLPAQALTVAVALLFAGFGLHTLLSRETEGETNIGPRSSRSLVVSTFLIIFVAEFGDKTQLAVAGMSVTAAPLPVWVGASLGLTFSAGLGIVAGRTVLQRIPKRLLKVLSGLLFLSLALLVLVGY</sequence>
<feature type="transmembrane region" description="Helical" evidence="6">
    <location>
        <begin position="178"/>
        <end position="197"/>
    </location>
</feature>
<gene>
    <name evidence="7" type="ORF">CAL65_21720</name>
</gene>
<dbReference type="PANTHER" id="PTHR12608">
    <property type="entry name" value="TRANSMEMBRANE PROTEIN HTP-1 RELATED"/>
    <property type="match status" value="1"/>
</dbReference>
<evidence type="ECO:0000256" key="2">
    <source>
        <dbReference type="ARBA" id="ARBA00009190"/>
    </source>
</evidence>
<evidence type="ECO:0000256" key="1">
    <source>
        <dbReference type="ARBA" id="ARBA00004141"/>
    </source>
</evidence>
<evidence type="ECO:0000256" key="5">
    <source>
        <dbReference type="ARBA" id="ARBA00023136"/>
    </source>
</evidence>
<dbReference type="OrthoDB" id="9801356at2"/>
<dbReference type="InterPro" id="IPR001727">
    <property type="entry name" value="GDT1-like"/>
</dbReference>
<organism evidence="7 8">
    <name type="scientific">Alkalilimnicola ehrlichii</name>
    <dbReference type="NCBI Taxonomy" id="351052"/>
    <lineage>
        <taxon>Bacteria</taxon>
        <taxon>Pseudomonadati</taxon>
        <taxon>Pseudomonadota</taxon>
        <taxon>Gammaproteobacteria</taxon>
        <taxon>Chromatiales</taxon>
        <taxon>Ectothiorhodospiraceae</taxon>
        <taxon>Alkalilimnicola</taxon>
    </lineage>
</organism>